<dbReference type="InterPro" id="IPR046960">
    <property type="entry name" value="PPR_At4g14850-like_plant"/>
</dbReference>
<dbReference type="GO" id="GO:0003723">
    <property type="term" value="F:RNA binding"/>
    <property type="evidence" value="ECO:0007669"/>
    <property type="project" value="InterPro"/>
</dbReference>
<dbReference type="PROSITE" id="PS51375">
    <property type="entry name" value="PPR"/>
    <property type="match status" value="5"/>
</dbReference>
<evidence type="ECO:0000256" key="2">
    <source>
        <dbReference type="PROSITE-ProRule" id="PRU00708"/>
    </source>
</evidence>
<name>A0A8J5KXW9_ZINOF</name>
<dbReference type="PANTHER" id="PTHR47926">
    <property type="entry name" value="PENTATRICOPEPTIDE REPEAT-CONTAINING PROTEIN"/>
    <property type="match status" value="1"/>
</dbReference>
<dbReference type="Pfam" id="PF13041">
    <property type="entry name" value="PPR_2"/>
    <property type="match status" value="2"/>
</dbReference>
<feature type="repeat" description="PPR" evidence="2">
    <location>
        <begin position="179"/>
        <end position="213"/>
    </location>
</feature>
<dbReference type="AlphaFoldDB" id="A0A8J5KXW9"/>
<sequence>MAYSIFLLNSACYLNGPNGPDRVWPDRFHFATYSKKRAHAKLLKAGVPSPESNLAHEYCDCSAFHCARKLFDETPHWDVVSATSLLGAFARRGRHRDAILLLPGVLSLGIRPNEFTFGTALRSSTALGDLDLGKQLHASAVKLGLRSNVFVGSSLVDLYVKLAMIQEAQIAHEDIQEPNVVSYTALLSGYLKNDRFHDAMRLFEEMPERNIVAWNAVIGGCSQVGLNEEAVNLFLTMLREGFRPNQSTYPCLLTAAANMGALGMGRSFHASSVKYLGQLDVFVSNSLISFYSKCGCLEDSVSAFESHEERNQVSWNAMICGFGQNGRGKEAVEFYNRMRRSGLKPNGITLLGLLFGCSHAGLVEEGFACFNSVKSEQPETLTMEHYACVVDLLARSGRFEEAERFLEELPFEPGIGFWKALLGGTHLHPNTEAVESIASRILALNPKDISSYVLLSNLYSAAGNWKRVSMIRREMKEKGMKRIPGCSWIEIRDQVHVFFTGDRKHAKTDEIYMVLATFLDTEEQYQTRISI</sequence>
<dbReference type="Pfam" id="PF12854">
    <property type="entry name" value="PPR_1"/>
    <property type="match status" value="1"/>
</dbReference>
<comment type="caution">
    <text evidence="3">The sequence shown here is derived from an EMBL/GenBank/DDBJ whole genome shotgun (WGS) entry which is preliminary data.</text>
</comment>
<dbReference type="Pfam" id="PF20431">
    <property type="entry name" value="E_motif"/>
    <property type="match status" value="1"/>
</dbReference>
<evidence type="ECO:0008006" key="5">
    <source>
        <dbReference type="Google" id="ProtNLM"/>
    </source>
</evidence>
<feature type="repeat" description="PPR" evidence="2">
    <location>
        <begin position="78"/>
        <end position="112"/>
    </location>
</feature>
<dbReference type="FunFam" id="1.25.40.10:FF:000144">
    <property type="entry name" value="Pentatricopeptide repeat-containing protein, mitochondrial"/>
    <property type="match status" value="1"/>
</dbReference>
<dbReference type="Proteomes" id="UP000734854">
    <property type="component" value="Unassembled WGS sequence"/>
</dbReference>
<dbReference type="EMBL" id="JACMSC010000012">
    <property type="protein sequence ID" value="KAG6494680.1"/>
    <property type="molecule type" value="Genomic_DNA"/>
</dbReference>
<dbReference type="OrthoDB" id="185373at2759"/>
<gene>
    <name evidence="3" type="ORF">ZIOFF_042441</name>
</gene>
<dbReference type="InterPro" id="IPR002885">
    <property type="entry name" value="PPR_rpt"/>
</dbReference>
<dbReference type="GO" id="GO:0009451">
    <property type="term" value="P:RNA modification"/>
    <property type="evidence" value="ECO:0007669"/>
    <property type="project" value="InterPro"/>
</dbReference>
<keyword evidence="1" id="KW-0677">Repeat</keyword>
<keyword evidence="4" id="KW-1185">Reference proteome</keyword>
<evidence type="ECO:0000256" key="1">
    <source>
        <dbReference type="ARBA" id="ARBA00022737"/>
    </source>
</evidence>
<dbReference type="FunFam" id="1.25.40.10:FF:000719">
    <property type="entry name" value="Pentatricopeptide repeat-containing protein mitochondrial"/>
    <property type="match status" value="1"/>
</dbReference>
<dbReference type="InterPro" id="IPR046848">
    <property type="entry name" value="E_motif"/>
</dbReference>
<feature type="repeat" description="PPR" evidence="2">
    <location>
        <begin position="311"/>
        <end position="345"/>
    </location>
</feature>
<organism evidence="3 4">
    <name type="scientific">Zingiber officinale</name>
    <name type="common">Ginger</name>
    <name type="synonym">Amomum zingiber</name>
    <dbReference type="NCBI Taxonomy" id="94328"/>
    <lineage>
        <taxon>Eukaryota</taxon>
        <taxon>Viridiplantae</taxon>
        <taxon>Streptophyta</taxon>
        <taxon>Embryophyta</taxon>
        <taxon>Tracheophyta</taxon>
        <taxon>Spermatophyta</taxon>
        <taxon>Magnoliopsida</taxon>
        <taxon>Liliopsida</taxon>
        <taxon>Zingiberales</taxon>
        <taxon>Zingiberaceae</taxon>
        <taxon>Zingiber</taxon>
    </lineage>
</organism>
<feature type="repeat" description="PPR" evidence="2">
    <location>
        <begin position="448"/>
        <end position="482"/>
    </location>
</feature>
<evidence type="ECO:0000313" key="3">
    <source>
        <dbReference type="EMBL" id="KAG6494680.1"/>
    </source>
</evidence>
<dbReference type="Pfam" id="PF01535">
    <property type="entry name" value="PPR"/>
    <property type="match status" value="2"/>
</dbReference>
<proteinExistence type="predicted"/>
<dbReference type="NCBIfam" id="TIGR00756">
    <property type="entry name" value="PPR"/>
    <property type="match status" value="3"/>
</dbReference>
<reference evidence="3 4" key="1">
    <citation type="submission" date="2020-08" db="EMBL/GenBank/DDBJ databases">
        <title>Plant Genome Project.</title>
        <authorList>
            <person name="Zhang R.-G."/>
        </authorList>
    </citation>
    <scope>NUCLEOTIDE SEQUENCE [LARGE SCALE GENOMIC DNA]</scope>
    <source>
        <tissue evidence="3">Rhizome</tissue>
    </source>
</reference>
<dbReference type="PANTHER" id="PTHR47926:SF357">
    <property type="entry name" value="PENTATRICOPEPTIDE REPEAT-CONTAINING PROTEIN"/>
    <property type="match status" value="1"/>
</dbReference>
<protein>
    <recommendedName>
        <fullName evidence="5">Pentatricopeptide repeat-containing protein</fullName>
    </recommendedName>
</protein>
<feature type="repeat" description="PPR" evidence="2">
    <location>
        <begin position="214"/>
        <end position="244"/>
    </location>
</feature>
<evidence type="ECO:0000313" key="4">
    <source>
        <dbReference type="Proteomes" id="UP000734854"/>
    </source>
</evidence>
<accession>A0A8J5KXW9</accession>